<proteinExistence type="predicted"/>
<dbReference type="RefSeq" id="WP_188931216.1">
    <property type="nucleotide sequence ID" value="NZ_BMJC01000002.1"/>
</dbReference>
<dbReference type="Proteomes" id="UP000607559">
    <property type="component" value="Unassembled WGS sequence"/>
</dbReference>
<evidence type="ECO:0000313" key="3">
    <source>
        <dbReference type="Proteomes" id="UP000607559"/>
    </source>
</evidence>
<dbReference type="EMBL" id="BMJC01000002">
    <property type="protein sequence ID" value="GGA97194.1"/>
    <property type="molecule type" value="Genomic_DNA"/>
</dbReference>
<gene>
    <name evidence="2" type="ORF">GCM10011511_20660</name>
</gene>
<evidence type="ECO:0000256" key="1">
    <source>
        <dbReference type="SAM" id="SignalP"/>
    </source>
</evidence>
<keyword evidence="1" id="KW-0732">Signal</keyword>
<dbReference type="AlphaFoldDB" id="A0A8J2XQY9"/>
<feature type="chain" id="PRO_5035147378" description="DUF3829 domain-containing protein" evidence="1">
    <location>
        <begin position="23"/>
        <end position="346"/>
    </location>
</feature>
<keyword evidence="3" id="KW-1185">Reference proteome</keyword>
<evidence type="ECO:0008006" key="4">
    <source>
        <dbReference type="Google" id="ProtNLM"/>
    </source>
</evidence>
<accession>A0A8J2XQY9</accession>
<sequence>MKSTLLLLPLLGTLLFSIPCVAQDMDNPGTYVTAVSKTLGAMDAKYMAYVSAAAHGRRARKVEKLRQEVLDNITDCRYKMTDLPMYKGDNSLRQAGIDYIKLVYIVFSEDYKKIVDVEELAEQSVDEMQAYLLLQDKVSQKLTEGWANLDKATKAFADKYHVTLTSEASPLGQKLETADKLDKHINAVYLAFFKCNWEDNQLVKAMNDKKVNDMEQARSALASYAAQGLKDLDTVKPFEGDASLIASCRRALQFYQQEAEKDVPKLTDFYVKSEEFDKLKKSFDAKGSGRTKEDVDAYNKAVNDINASVKGFNQTNQKVNAARSQAVNDFNDAERKFADEHMPHYR</sequence>
<name>A0A8J2XQY9_9BACT</name>
<reference evidence="2" key="1">
    <citation type="journal article" date="2014" name="Int. J. Syst. Evol. Microbiol.">
        <title>Complete genome sequence of Corynebacterium casei LMG S-19264T (=DSM 44701T), isolated from a smear-ripened cheese.</title>
        <authorList>
            <consortium name="US DOE Joint Genome Institute (JGI-PGF)"/>
            <person name="Walter F."/>
            <person name="Albersmeier A."/>
            <person name="Kalinowski J."/>
            <person name="Ruckert C."/>
        </authorList>
    </citation>
    <scope>NUCLEOTIDE SEQUENCE</scope>
    <source>
        <strain evidence="2">CGMCC 1.15448</strain>
    </source>
</reference>
<feature type="signal peptide" evidence="1">
    <location>
        <begin position="1"/>
        <end position="22"/>
    </location>
</feature>
<comment type="caution">
    <text evidence="2">The sequence shown here is derived from an EMBL/GenBank/DDBJ whole genome shotgun (WGS) entry which is preliminary data.</text>
</comment>
<organism evidence="2 3">
    <name type="scientific">Puia dinghuensis</name>
    <dbReference type="NCBI Taxonomy" id="1792502"/>
    <lineage>
        <taxon>Bacteria</taxon>
        <taxon>Pseudomonadati</taxon>
        <taxon>Bacteroidota</taxon>
        <taxon>Chitinophagia</taxon>
        <taxon>Chitinophagales</taxon>
        <taxon>Chitinophagaceae</taxon>
        <taxon>Puia</taxon>
    </lineage>
</organism>
<reference evidence="2" key="2">
    <citation type="submission" date="2020-09" db="EMBL/GenBank/DDBJ databases">
        <authorList>
            <person name="Sun Q."/>
            <person name="Zhou Y."/>
        </authorList>
    </citation>
    <scope>NUCLEOTIDE SEQUENCE</scope>
    <source>
        <strain evidence="2">CGMCC 1.15448</strain>
    </source>
</reference>
<protein>
    <recommendedName>
        <fullName evidence="4">DUF3829 domain-containing protein</fullName>
    </recommendedName>
</protein>
<evidence type="ECO:0000313" key="2">
    <source>
        <dbReference type="EMBL" id="GGA97194.1"/>
    </source>
</evidence>